<feature type="transmembrane region" description="Helical" evidence="1">
    <location>
        <begin position="53"/>
        <end position="77"/>
    </location>
</feature>
<reference evidence="2" key="1">
    <citation type="submission" date="2020-10" db="EMBL/GenBank/DDBJ databases">
        <authorList>
            <person name="Zhang Y."/>
            <person name="Huang X.-C."/>
            <person name="OuYang S."/>
            <person name="Wu X.-P."/>
        </authorList>
    </citation>
    <scope>NUCLEOTIDE SEQUENCE</scope>
</reference>
<dbReference type="GeneID" id="67139164"/>
<protein>
    <submittedName>
        <fullName evidence="2">NADH dehydrogenase subunit 6</fullName>
    </submittedName>
</protein>
<keyword evidence="1" id="KW-1133">Transmembrane helix</keyword>
<feature type="transmembrane region" description="Helical" evidence="1">
    <location>
        <begin position="125"/>
        <end position="148"/>
    </location>
</feature>
<sequence>MMLKVMMLSLCSLLVFIFFMSYFTSIKEPFGMFLLLLVSSLGGAVWLSVTFSFWYAALLLLIYVGGLLVLMLYIVMLDSNVQFIMKNRIPLLLFTIFALTTISSFEELNPFSISVFSTNNFGCNSSILLFLATYLLVVLFSLVNIMFWSTSSLKIEVM</sequence>
<feature type="transmembrane region" description="Helical" evidence="1">
    <location>
        <begin position="6"/>
        <end position="23"/>
    </location>
</feature>
<geneLocation type="mitochondrion" evidence="2"/>
<organism evidence="2">
    <name type="scientific">Euphaedusa planostriata</name>
    <dbReference type="NCBI Taxonomy" id="2798995"/>
    <lineage>
        <taxon>Eukaryota</taxon>
        <taxon>Metazoa</taxon>
        <taxon>Spiralia</taxon>
        <taxon>Lophotrochozoa</taxon>
        <taxon>Mollusca</taxon>
        <taxon>Gastropoda</taxon>
        <taxon>Heterobranchia</taxon>
        <taxon>Euthyneura</taxon>
        <taxon>Panpulmonata</taxon>
        <taxon>Eupulmonata</taxon>
        <taxon>Stylommatophora</taxon>
        <taxon>Helicina</taxon>
        <taxon>Clausilioidea</taxon>
        <taxon>Clausiliidae</taxon>
        <taxon>Phaedusinae</taxon>
        <taxon>Euphaedusa</taxon>
    </lineage>
</organism>
<keyword evidence="1" id="KW-0472">Membrane</keyword>
<name>A0A7T7D6J3_9EUPU</name>
<evidence type="ECO:0000313" key="2">
    <source>
        <dbReference type="EMBL" id="QQL04598.1"/>
    </source>
</evidence>
<dbReference type="AlphaFoldDB" id="A0A7T7D6J3"/>
<feature type="transmembrane region" description="Helical" evidence="1">
    <location>
        <begin position="89"/>
        <end position="105"/>
    </location>
</feature>
<dbReference type="EMBL" id="MW118059">
    <property type="protein sequence ID" value="QQL04598.1"/>
    <property type="molecule type" value="Genomic_DNA"/>
</dbReference>
<accession>A0A7T7D6J3</accession>
<keyword evidence="2" id="KW-0496">Mitochondrion</keyword>
<gene>
    <name evidence="2" type="primary">ND6</name>
</gene>
<proteinExistence type="predicted"/>
<dbReference type="CTD" id="4541"/>
<evidence type="ECO:0000256" key="1">
    <source>
        <dbReference type="SAM" id="Phobius"/>
    </source>
</evidence>
<feature type="transmembrane region" description="Helical" evidence="1">
    <location>
        <begin position="30"/>
        <end position="47"/>
    </location>
</feature>
<keyword evidence="1" id="KW-0812">Transmembrane</keyword>
<dbReference type="RefSeq" id="YP_010143391.1">
    <property type="nucleotide sequence ID" value="NC_056972.1"/>
</dbReference>